<dbReference type="PANTHER" id="PTHR10584">
    <property type="entry name" value="SUGAR KINASE"/>
    <property type="match status" value="1"/>
</dbReference>
<dbReference type="InterPro" id="IPR002173">
    <property type="entry name" value="Carboh/pur_kinase_PfkB_CS"/>
</dbReference>
<sequence>MAQNQVDVIVVNGHGVGEYCNVKKIPVVGETAKCWNRHFEEDGGKGTNVAIAIAKLGGKVAFVGKAGDDEGGRLGKKWMGDAGADLSHYWMDPNISTGLGLCIIAEDGNNMILNFEDGEDSINIPELDEHLRQFSGVKYLVTGFEVPEEVSLYAARLGKELGMTTVLNPSPLEEGTDLGDLSYVDMLFINETEAKIMLGKPTDEDLDMFEAARAIRERYHTPNVIITLGGDGSMAVTEEGEWETAVYPADCIDQCGAGDGFLSAFIWCLTQGKNMKDAMTWASRYAAYVVSHEGTAGVYPTMKQLDEFFK</sequence>
<gene>
    <name evidence="5" type="ORF">H8705_12915</name>
</gene>
<dbReference type="SUPFAM" id="SSF53613">
    <property type="entry name" value="Ribokinase-like"/>
    <property type="match status" value="1"/>
</dbReference>
<dbReference type="PROSITE" id="PS00583">
    <property type="entry name" value="PFKB_KINASES_1"/>
    <property type="match status" value="1"/>
</dbReference>
<accession>A0A926IDN2</accession>
<dbReference type="GO" id="GO:0006796">
    <property type="term" value="P:phosphate-containing compound metabolic process"/>
    <property type="evidence" value="ECO:0007669"/>
    <property type="project" value="UniProtKB-ARBA"/>
</dbReference>
<evidence type="ECO:0000256" key="3">
    <source>
        <dbReference type="ARBA" id="ARBA00022777"/>
    </source>
</evidence>
<comment type="similarity">
    <text evidence="1">Belongs to the carbohydrate kinase PfkB family.</text>
</comment>
<dbReference type="PANTHER" id="PTHR10584:SF166">
    <property type="entry name" value="RIBOKINASE"/>
    <property type="match status" value="1"/>
</dbReference>
<dbReference type="Pfam" id="PF00294">
    <property type="entry name" value="PfkB"/>
    <property type="match status" value="1"/>
</dbReference>
<dbReference type="EMBL" id="JACRTD010000013">
    <property type="protein sequence ID" value="MBC8586482.1"/>
    <property type="molecule type" value="Genomic_DNA"/>
</dbReference>
<proteinExistence type="inferred from homology"/>
<dbReference type="AlphaFoldDB" id="A0A926IDN2"/>
<protein>
    <submittedName>
        <fullName evidence="5">Bifunctional hydroxymethylpyrimidine kinase/phosphomethylpyrimidine kinase</fullName>
    </submittedName>
</protein>
<evidence type="ECO:0000256" key="2">
    <source>
        <dbReference type="ARBA" id="ARBA00022679"/>
    </source>
</evidence>
<dbReference type="RefSeq" id="WP_262396203.1">
    <property type="nucleotide sequence ID" value="NZ_JACRTD010000013.1"/>
</dbReference>
<keyword evidence="3 5" id="KW-0418">Kinase</keyword>
<dbReference type="InterPro" id="IPR011611">
    <property type="entry name" value="PfkB_dom"/>
</dbReference>
<dbReference type="Proteomes" id="UP000623678">
    <property type="component" value="Unassembled WGS sequence"/>
</dbReference>
<evidence type="ECO:0000256" key="1">
    <source>
        <dbReference type="ARBA" id="ARBA00010688"/>
    </source>
</evidence>
<feature type="domain" description="Carbohydrate kinase PfkB" evidence="4">
    <location>
        <begin position="43"/>
        <end position="301"/>
    </location>
</feature>
<comment type="caution">
    <text evidence="5">The sequence shown here is derived from an EMBL/GenBank/DDBJ whole genome shotgun (WGS) entry which is preliminary data.</text>
</comment>
<dbReference type="InterPro" id="IPR002139">
    <property type="entry name" value="Ribo/fructo_kinase"/>
</dbReference>
<organism evidence="5 6">
    <name type="scientific">Youxingia wuxianensis</name>
    <dbReference type="NCBI Taxonomy" id="2763678"/>
    <lineage>
        <taxon>Bacteria</taxon>
        <taxon>Bacillati</taxon>
        <taxon>Bacillota</taxon>
        <taxon>Clostridia</taxon>
        <taxon>Eubacteriales</taxon>
        <taxon>Oscillospiraceae</taxon>
        <taxon>Youxingia</taxon>
    </lineage>
</organism>
<dbReference type="InterPro" id="IPR029056">
    <property type="entry name" value="Ribokinase-like"/>
</dbReference>
<keyword evidence="2" id="KW-0808">Transferase</keyword>
<evidence type="ECO:0000313" key="6">
    <source>
        <dbReference type="Proteomes" id="UP000623678"/>
    </source>
</evidence>
<evidence type="ECO:0000313" key="5">
    <source>
        <dbReference type="EMBL" id="MBC8586482.1"/>
    </source>
</evidence>
<evidence type="ECO:0000259" key="4">
    <source>
        <dbReference type="Pfam" id="PF00294"/>
    </source>
</evidence>
<dbReference type="GO" id="GO:0016301">
    <property type="term" value="F:kinase activity"/>
    <property type="evidence" value="ECO:0007669"/>
    <property type="project" value="UniProtKB-KW"/>
</dbReference>
<reference evidence="5" key="1">
    <citation type="submission" date="2020-08" db="EMBL/GenBank/DDBJ databases">
        <title>Genome public.</title>
        <authorList>
            <person name="Liu C."/>
            <person name="Sun Q."/>
        </authorList>
    </citation>
    <scope>NUCLEOTIDE SEQUENCE</scope>
    <source>
        <strain evidence="5">NSJ-64</strain>
    </source>
</reference>
<keyword evidence="6" id="KW-1185">Reference proteome</keyword>
<dbReference type="Gene3D" id="3.40.1190.20">
    <property type="match status" value="1"/>
</dbReference>
<dbReference type="PRINTS" id="PR00990">
    <property type="entry name" value="RIBOKINASE"/>
</dbReference>
<name>A0A926IDN2_9FIRM</name>